<comment type="similarity">
    <text evidence="1 5">Belongs to the aldehyde dehydrogenase family.</text>
</comment>
<dbReference type="PROSITE" id="PS00070">
    <property type="entry name" value="ALDEHYDE_DEHYDR_CYS"/>
    <property type="match status" value="1"/>
</dbReference>
<dbReference type="KEGG" id="aab:A4R43_07870"/>
<feature type="domain" description="Aldehyde dehydrogenase" evidence="6">
    <location>
        <begin position="19"/>
        <end position="473"/>
    </location>
</feature>
<dbReference type="InterPro" id="IPR016162">
    <property type="entry name" value="Ald_DH_N"/>
</dbReference>
<reference evidence="7 8" key="1">
    <citation type="submission" date="2016-04" db="EMBL/GenBank/DDBJ databases">
        <title>Complete genome sequence and analysis of deep-sea sediment isolate, Amycolatopsis sp. WP1.</title>
        <authorList>
            <person name="Wang H."/>
            <person name="Chen S."/>
            <person name="Wu Q."/>
        </authorList>
    </citation>
    <scope>NUCLEOTIDE SEQUENCE [LARGE SCALE GENOMIC DNA]</scope>
    <source>
        <strain evidence="7 8">WP1</strain>
    </source>
</reference>
<feature type="active site" evidence="4">
    <location>
        <position position="252"/>
    </location>
</feature>
<keyword evidence="3" id="KW-0520">NAD</keyword>
<accession>A0A344LJX2</accession>
<dbReference type="CDD" id="cd07152">
    <property type="entry name" value="ALDH_BenzADH"/>
    <property type="match status" value="1"/>
</dbReference>
<dbReference type="PANTHER" id="PTHR42986:SF1">
    <property type="entry name" value="BENZALDEHYDE DEHYDROGENASE YFMT"/>
    <property type="match status" value="1"/>
</dbReference>
<evidence type="ECO:0000256" key="5">
    <source>
        <dbReference type="RuleBase" id="RU003345"/>
    </source>
</evidence>
<dbReference type="AlphaFoldDB" id="A0A344LJX2"/>
<evidence type="ECO:0000256" key="1">
    <source>
        <dbReference type="ARBA" id="ARBA00009986"/>
    </source>
</evidence>
<dbReference type="Gene3D" id="3.40.605.10">
    <property type="entry name" value="Aldehyde Dehydrogenase, Chain A, domain 1"/>
    <property type="match status" value="1"/>
</dbReference>
<sequence>MLDILDIGALTGKVFSSGWVTASGTVDVVEPATGKTLATTGLASAADIDAAVRTAVEAQISWADTEPAERAAVLRRAAGILEAHQREVAEWLIREGGAVAPKAAFEIRSAADELWAAAALPTQPHGHLLPSGPEFESVGRRVPLGVVGVISPWNFPLVLALRAVAPALALGNAVVLKPDVQTPVSGGFAVARIFEEAGLPEGVLHVLPGDAEPGEALTAHPDVPMIAFTGSTAVGRRVGEVAGRLLKRCSLELGGNNALIVLDDADLDAASSAGAWGAFLHQGQICMAASRHVVLEAVADEYLERLAGRARALVADDPWTTEAALGPLINATQLSRVDSIVRETVAAGADLRAGGDYRDLFYEPTVLAGVTTEMPAFTQEIFGPVAPVVVVRDEDEAVRVANQTEYGLVAAVQTGSPERGRRLARRLRTGIVHVNGQTVDDNAFVPFGGTGASGNGSRHGALHSWDEFTRWQWLTVRPAAAPYPF</sequence>
<evidence type="ECO:0000313" key="8">
    <source>
        <dbReference type="Proteomes" id="UP000250434"/>
    </source>
</evidence>
<dbReference type="PANTHER" id="PTHR42986">
    <property type="entry name" value="BENZALDEHYDE DEHYDROGENASE YFMT"/>
    <property type="match status" value="1"/>
</dbReference>
<dbReference type="PROSITE" id="PS00687">
    <property type="entry name" value="ALDEHYDE_DEHYDR_GLU"/>
    <property type="match status" value="1"/>
</dbReference>
<dbReference type="Pfam" id="PF00171">
    <property type="entry name" value="Aldedh"/>
    <property type="match status" value="1"/>
</dbReference>
<protein>
    <submittedName>
        <fullName evidence="7">Benzaldehyde dehydrogenase</fullName>
    </submittedName>
</protein>
<dbReference type="InterPro" id="IPR029510">
    <property type="entry name" value="Ald_DH_CS_GLU"/>
</dbReference>
<evidence type="ECO:0000256" key="2">
    <source>
        <dbReference type="ARBA" id="ARBA00023002"/>
    </source>
</evidence>
<dbReference type="InterPro" id="IPR016160">
    <property type="entry name" value="Ald_DH_CS_CYS"/>
</dbReference>
<dbReference type="Proteomes" id="UP000250434">
    <property type="component" value="Chromosome"/>
</dbReference>
<gene>
    <name evidence="7" type="ORF">A4R43_07870</name>
</gene>
<dbReference type="InterPro" id="IPR016163">
    <property type="entry name" value="Ald_DH_C"/>
</dbReference>
<keyword evidence="8" id="KW-1185">Reference proteome</keyword>
<evidence type="ECO:0000259" key="6">
    <source>
        <dbReference type="Pfam" id="PF00171"/>
    </source>
</evidence>
<keyword evidence="2 5" id="KW-0560">Oxidoreductase</keyword>
<name>A0A344LJX2_9PSEU</name>
<evidence type="ECO:0000313" key="7">
    <source>
        <dbReference type="EMBL" id="AXB48346.1"/>
    </source>
</evidence>
<proteinExistence type="inferred from homology"/>
<evidence type="ECO:0000256" key="3">
    <source>
        <dbReference type="ARBA" id="ARBA00023027"/>
    </source>
</evidence>
<dbReference type="GO" id="GO:0016620">
    <property type="term" value="F:oxidoreductase activity, acting on the aldehyde or oxo group of donors, NAD or NADP as acceptor"/>
    <property type="evidence" value="ECO:0007669"/>
    <property type="project" value="InterPro"/>
</dbReference>
<dbReference type="Gene3D" id="3.40.309.10">
    <property type="entry name" value="Aldehyde Dehydrogenase, Chain A, domain 2"/>
    <property type="match status" value="1"/>
</dbReference>
<evidence type="ECO:0000256" key="4">
    <source>
        <dbReference type="PROSITE-ProRule" id="PRU10007"/>
    </source>
</evidence>
<dbReference type="FunFam" id="3.40.605.10:FF:000007">
    <property type="entry name" value="NAD/NADP-dependent betaine aldehyde dehydrogenase"/>
    <property type="match status" value="1"/>
</dbReference>
<organism evidence="7 8">
    <name type="scientific">Amycolatopsis albispora</name>
    <dbReference type="NCBI Taxonomy" id="1804986"/>
    <lineage>
        <taxon>Bacteria</taxon>
        <taxon>Bacillati</taxon>
        <taxon>Actinomycetota</taxon>
        <taxon>Actinomycetes</taxon>
        <taxon>Pseudonocardiales</taxon>
        <taxon>Pseudonocardiaceae</taxon>
        <taxon>Amycolatopsis</taxon>
    </lineage>
</organism>
<dbReference type="InterPro" id="IPR015590">
    <property type="entry name" value="Aldehyde_DH_dom"/>
</dbReference>
<dbReference type="InterPro" id="IPR016161">
    <property type="entry name" value="Ald_DH/histidinol_DH"/>
</dbReference>
<dbReference type="EMBL" id="CP015163">
    <property type="protein sequence ID" value="AXB48346.1"/>
    <property type="molecule type" value="Genomic_DNA"/>
</dbReference>
<dbReference type="SUPFAM" id="SSF53720">
    <property type="entry name" value="ALDH-like"/>
    <property type="match status" value="1"/>
</dbReference>
<dbReference type="OrthoDB" id="3802174at2"/>